<dbReference type="InterPro" id="IPR011010">
    <property type="entry name" value="DNA_brk_join_enz"/>
</dbReference>
<protein>
    <submittedName>
        <fullName evidence="4">Integrase</fullName>
    </submittedName>
</protein>
<dbReference type="InterPro" id="IPR010998">
    <property type="entry name" value="Integrase_recombinase_N"/>
</dbReference>
<organism evidence="4">
    <name type="scientific">Myoviridae sp. ctAys2</name>
    <dbReference type="NCBI Taxonomy" id="2825044"/>
    <lineage>
        <taxon>Viruses</taxon>
        <taxon>Duplodnaviria</taxon>
        <taxon>Heunggongvirae</taxon>
        <taxon>Uroviricota</taxon>
        <taxon>Caudoviricetes</taxon>
    </lineage>
</organism>
<accession>A0A8S5Q5Q3</accession>
<reference evidence="4" key="1">
    <citation type="journal article" date="2021" name="Proc. Natl. Acad. Sci. U.S.A.">
        <title>A Catalog of Tens of Thousands of Viruses from Human Metagenomes Reveals Hidden Associations with Chronic Diseases.</title>
        <authorList>
            <person name="Tisza M.J."/>
            <person name="Buck C.B."/>
        </authorList>
    </citation>
    <scope>NUCLEOTIDE SEQUENCE</scope>
    <source>
        <strain evidence="4">CtAys2</strain>
    </source>
</reference>
<keyword evidence="1 2" id="KW-0238">DNA-binding</keyword>
<name>A0A8S5Q5Q3_9CAUD</name>
<evidence type="ECO:0000256" key="1">
    <source>
        <dbReference type="ARBA" id="ARBA00023125"/>
    </source>
</evidence>
<dbReference type="EMBL" id="BK015571">
    <property type="protein sequence ID" value="DAE13860.1"/>
    <property type="molecule type" value="Genomic_DNA"/>
</dbReference>
<dbReference type="InterPro" id="IPR028259">
    <property type="entry name" value="AP2-like_int_N"/>
</dbReference>
<evidence type="ECO:0000256" key="2">
    <source>
        <dbReference type="PROSITE-ProRule" id="PRU01248"/>
    </source>
</evidence>
<sequence length="194" mass="22905">MPTYKDEKTGTWFVKCYYTDYMGNKKQKKKRGFARQKDAKEWEYSFLSSLQYDSDTTFGSVSNDFIEENTPRRRKTTIRSYNIALKHILPTFKDIPLSEINEKMIILWQNELLNTELSEVYINKIDTMFRTIYKYGAKRCGLRSNPFDGIEKIGKASNKSLPFGRMNSIMRSYHTLSSLLHEWLFKCFTTAVFV</sequence>
<proteinExistence type="predicted"/>
<dbReference type="Pfam" id="PF14659">
    <property type="entry name" value="Phage_int_SAM_3"/>
    <property type="match status" value="1"/>
</dbReference>
<evidence type="ECO:0000259" key="3">
    <source>
        <dbReference type="PROSITE" id="PS51900"/>
    </source>
</evidence>
<dbReference type="InterPro" id="IPR004107">
    <property type="entry name" value="Integrase_SAM-like_N"/>
</dbReference>
<dbReference type="SUPFAM" id="SSF56349">
    <property type="entry name" value="DNA breaking-rejoining enzymes"/>
    <property type="match status" value="1"/>
</dbReference>
<dbReference type="GO" id="GO:0015074">
    <property type="term" value="P:DNA integration"/>
    <property type="evidence" value="ECO:0007669"/>
    <property type="project" value="InterPro"/>
</dbReference>
<dbReference type="Gene3D" id="1.10.150.130">
    <property type="match status" value="1"/>
</dbReference>
<evidence type="ECO:0000313" key="4">
    <source>
        <dbReference type="EMBL" id="DAE13860.1"/>
    </source>
</evidence>
<dbReference type="PROSITE" id="PS51900">
    <property type="entry name" value="CB"/>
    <property type="match status" value="1"/>
</dbReference>
<feature type="domain" description="Core-binding (CB)" evidence="3">
    <location>
        <begin position="56"/>
        <end position="137"/>
    </location>
</feature>
<dbReference type="Pfam" id="PF14657">
    <property type="entry name" value="Arm-DNA-bind_4"/>
    <property type="match status" value="1"/>
</dbReference>
<dbReference type="GO" id="GO:0003677">
    <property type="term" value="F:DNA binding"/>
    <property type="evidence" value="ECO:0007669"/>
    <property type="project" value="UniProtKB-UniRule"/>
</dbReference>
<dbReference type="InterPro" id="IPR044068">
    <property type="entry name" value="CB"/>
</dbReference>